<sequence>MNRTRRWEDDVPEERFGAQDALAPPVIGPEFADAADDRPDEVYLPSERVHYGDEEATVELRRLEDERLVLLAFTSLEALVEGCGEGQPWLSVRSDYLNRIVTDSGATEVLWNAVLPDDQRQEAVPTGGVREWIRRGYRFAGRDRVETAQRREFAGTGRGAASACAERG</sequence>
<feature type="region of interest" description="Disordered" evidence="1">
    <location>
        <begin position="1"/>
        <end position="22"/>
    </location>
</feature>
<organism evidence="2 3">
    <name type="scientific">Prauserella halophila</name>
    <dbReference type="NCBI Taxonomy" id="185641"/>
    <lineage>
        <taxon>Bacteria</taxon>
        <taxon>Bacillati</taxon>
        <taxon>Actinomycetota</taxon>
        <taxon>Actinomycetes</taxon>
        <taxon>Pseudonocardiales</taxon>
        <taxon>Pseudonocardiaceae</taxon>
        <taxon>Prauserella</taxon>
    </lineage>
</organism>
<gene>
    <name evidence="2" type="ORF">GCM10009676_40120</name>
</gene>
<evidence type="ECO:0008006" key="4">
    <source>
        <dbReference type="Google" id="ProtNLM"/>
    </source>
</evidence>
<proteinExistence type="predicted"/>
<accession>A0ABP4H468</accession>
<keyword evidence="3" id="KW-1185">Reference proteome</keyword>
<feature type="compositionally biased region" description="Basic and acidic residues" evidence="1">
    <location>
        <begin position="1"/>
        <end position="17"/>
    </location>
</feature>
<dbReference type="EMBL" id="BAAALN010000018">
    <property type="protein sequence ID" value="GAA1249615.1"/>
    <property type="molecule type" value="Genomic_DNA"/>
</dbReference>
<dbReference type="InterPro" id="IPR049975">
    <property type="entry name" value="SAV_915-like_dom"/>
</dbReference>
<evidence type="ECO:0000313" key="3">
    <source>
        <dbReference type="Proteomes" id="UP001500653"/>
    </source>
</evidence>
<evidence type="ECO:0000256" key="1">
    <source>
        <dbReference type="SAM" id="MobiDB-lite"/>
    </source>
</evidence>
<protein>
    <recommendedName>
        <fullName evidence="4">Type III secretion system (T3SS) SseB-like protein</fullName>
    </recommendedName>
</protein>
<dbReference type="NCBIfam" id="NF042914">
    <property type="entry name" value="SAV915_dom"/>
    <property type="match status" value="1"/>
</dbReference>
<name>A0ABP4H468_9PSEU</name>
<evidence type="ECO:0000313" key="2">
    <source>
        <dbReference type="EMBL" id="GAA1249615.1"/>
    </source>
</evidence>
<comment type="caution">
    <text evidence="2">The sequence shown here is derived from an EMBL/GenBank/DDBJ whole genome shotgun (WGS) entry which is preliminary data.</text>
</comment>
<dbReference type="Proteomes" id="UP001500653">
    <property type="component" value="Unassembled WGS sequence"/>
</dbReference>
<reference evidence="3" key="1">
    <citation type="journal article" date="2019" name="Int. J. Syst. Evol. Microbiol.">
        <title>The Global Catalogue of Microorganisms (GCM) 10K type strain sequencing project: providing services to taxonomists for standard genome sequencing and annotation.</title>
        <authorList>
            <consortium name="The Broad Institute Genomics Platform"/>
            <consortium name="The Broad Institute Genome Sequencing Center for Infectious Disease"/>
            <person name="Wu L."/>
            <person name="Ma J."/>
        </authorList>
    </citation>
    <scope>NUCLEOTIDE SEQUENCE [LARGE SCALE GENOMIC DNA]</scope>
    <source>
        <strain evidence="3">JCM 13023</strain>
    </source>
</reference>